<evidence type="ECO:0000256" key="2">
    <source>
        <dbReference type="ARBA" id="ARBA00022692"/>
    </source>
</evidence>
<dbReference type="PANTHER" id="PTHR34597:SF1">
    <property type="entry name" value="HEME_HEMOPEXIN TRANSPORTER PROTEIN HUXB"/>
    <property type="match status" value="1"/>
</dbReference>
<proteinExistence type="predicted"/>
<evidence type="ECO:0000313" key="7">
    <source>
        <dbReference type="EMBL" id="WAL60491.1"/>
    </source>
</evidence>
<evidence type="ECO:0000313" key="8">
    <source>
        <dbReference type="Proteomes" id="UP001163152"/>
    </source>
</evidence>
<dbReference type="Gene3D" id="3.10.20.310">
    <property type="entry name" value="membrane protein fhac"/>
    <property type="match status" value="1"/>
</dbReference>
<gene>
    <name evidence="7" type="ORF">OXH18_00415</name>
</gene>
<feature type="compositionally biased region" description="Pro residues" evidence="4">
    <location>
        <begin position="69"/>
        <end position="90"/>
    </location>
</feature>
<dbReference type="Gene3D" id="2.40.160.50">
    <property type="entry name" value="membrane protein fhac: a member of the omp85/tpsb transporter family"/>
    <property type="match status" value="1"/>
</dbReference>
<keyword evidence="2" id="KW-0812">Transmembrane</keyword>
<dbReference type="InterPro" id="IPR013686">
    <property type="entry name" value="Polypept-transport_assoc_ShlB"/>
</dbReference>
<dbReference type="PANTHER" id="PTHR34597">
    <property type="entry name" value="SLR1661 PROTEIN"/>
    <property type="match status" value="1"/>
</dbReference>
<keyword evidence="1" id="KW-0472">Membrane</keyword>
<organism evidence="7 8">
    <name type="scientific">Thermocoleostomius sinensis A174</name>
    <dbReference type="NCBI Taxonomy" id="2016057"/>
    <lineage>
        <taxon>Bacteria</taxon>
        <taxon>Bacillati</taxon>
        <taxon>Cyanobacteriota</taxon>
        <taxon>Cyanophyceae</taxon>
        <taxon>Oculatellales</taxon>
        <taxon>Oculatellaceae</taxon>
        <taxon>Thermocoleostomius</taxon>
    </lineage>
</organism>
<dbReference type="Proteomes" id="UP001163152">
    <property type="component" value="Chromosome"/>
</dbReference>
<dbReference type="KEGG" id="tsin:OXH18_00415"/>
<dbReference type="RefSeq" id="WP_268610410.1">
    <property type="nucleotide sequence ID" value="NZ_CP113797.1"/>
</dbReference>
<dbReference type="GO" id="GO:0046819">
    <property type="term" value="P:protein secretion by the type V secretion system"/>
    <property type="evidence" value="ECO:0007669"/>
    <property type="project" value="TreeGrafter"/>
</dbReference>
<keyword evidence="8" id="KW-1185">Reference proteome</keyword>
<dbReference type="Pfam" id="PF03865">
    <property type="entry name" value="ShlB"/>
    <property type="match status" value="1"/>
</dbReference>
<feature type="compositionally biased region" description="Polar residues" evidence="4">
    <location>
        <begin position="55"/>
        <end position="64"/>
    </location>
</feature>
<sequence length="610" mass="66724">MPLKLATDWVTAEVIRVEAKKRCPSWWKYGMLSLLGLSLGQAGWAQPIDDLASAVSSSPSTQAQARPPLLIPPTQPPSQESPPVPLPQPLPERLLQDLLPPPDQLLPSPPLPNPDEIPDTIRVERFEVVGSTVFSAEELAHVTEPFTGRDLTFVELLQARSAVTQLYVDRGYITSGALIPPQTITDGVVIIEVLEGRLDEINVTGTRRLNSTYVRRRLALAGTAPLNINQLLAGLQLLQLDPLIATIAADLQAGVQPGTSVLQVQVTEADTFEVDLVLENDRSPSVGSFQRQVQIREANLSGWGDELSLSYANSDGSNELSASYTLPINARNGTLQFAAGWTHSHVIEPPFDALDIEADSRYYELTVRQPIAQSPTEEIALGLVVSRQESDTELLNQPFPLSAGANAKGETRISTLRFFQEWVRRTSEDVVAVRSQFSLGVDVLDATVNDDRPDSRFLTWRGQAQWVHLLAPDTLLLVRGDVQLSDSPLVPLEQIGFGGVQTVRGYRQDFLLTDSGVLASAELRLPVLRVPNLDGLLQVAPFFDLSTAWNADGFNPDPSTLAGMGVGLVWQQGEALSARLDLAFPLVSVESPDRTWQESGIYFSVRYTPF</sequence>
<keyword evidence="1" id="KW-1134">Transmembrane beta strand</keyword>
<feature type="domain" description="Haemolysin activator HlyB C-terminal" evidence="5">
    <location>
        <begin position="258"/>
        <end position="568"/>
    </location>
</feature>
<dbReference type="GO" id="GO:0008320">
    <property type="term" value="F:protein transmembrane transporter activity"/>
    <property type="evidence" value="ECO:0007669"/>
    <property type="project" value="TreeGrafter"/>
</dbReference>
<dbReference type="InterPro" id="IPR051544">
    <property type="entry name" value="TPS_OM_transporter"/>
</dbReference>
<evidence type="ECO:0000259" key="6">
    <source>
        <dbReference type="Pfam" id="PF08479"/>
    </source>
</evidence>
<evidence type="ECO:0000256" key="3">
    <source>
        <dbReference type="ARBA" id="ARBA00023237"/>
    </source>
</evidence>
<evidence type="ECO:0000256" key="1">
    <source>
        <dbReference type="ARBA" id="ARBA00022452"/>
    </source>
</evidence>
<dbReference type="Pfam" id="PF08479">
    <property type="entry name" value="POTRA_2"/>
    <property type="match status" value="1"/>
</dbReference>
<feature type="domain" description="Polypeptide-transport-associated ShlB-type" evidence="6">
    <location>
        <begin position="122"/>
        <end position="196"/>
    </location>
</feature>
<evidence type="ECO:0000259" key="5">
    <source>
        <dbReference type="Pfam" id="PF03865"/>
    </source>
</evidence>
<feature type="region of interest" description="Disordered" evidence="4">
    <location>
        <begin position="55"/>
        <end position="118"/>
    </location>
</feature>
<evidence type="ECO:0000256" key="4">
    <source>
        <dbReference type="SAM" id="MobiDB-lite"/>
    </source>
</evidence>
<dbReference type="GO" id="GO:0098046">
    <property type="term" value="C:type V protein secretion system complex"/>
    <property type="evidence" value="ECO:0007669"/>
    <property type="project" value="TreeGrafter"/>
</dbReference>
<name>A0A9E8ZL42_9CYAN</name>
<accession>A0A9E8ZL42</accession>
<dbReference type="AlphaFoldDB" id="A0A9E8ZL42"/>
<protein>
    <submittedName>
        <fullName evidence="7">ShlB/FhaC/HecB family hemolysin secretion/activation protein</fullName>
    </submittedName>
</protein>
<keyword evidence="3" id="KW-0998">Cell outer membrane</keyword>
<dbReference type="EMBL" id="CP113797">
    <property type="protein sequence ID" value="WAL60491.1"/>
    <property type="molecule type" value="Genomic_DNA"/>
</dbReference>
<reference evidence="7" key="1">
    <citation type="submission" date="2022-12" db="EMBL/GenBank/DDBJ databases">
        <title>Polyphasic identification of a Novel Hot-Spring Cyanobacterium Ocullathermofonsia sinensis gen nov. sp. nov. and Genomic Insights on its Adaptations to the Thermal Habitat.</title>
        <authorList>
            <person name="Daroch M."/>
            <person name="Tang J."/>
            <person name="Jiang Y."/>
        </authorList>
    </citation>
    <scope>NUCLEOTIDE SEQUENCE</scope>
    <source>
        <strain evidence="7">PKUAC-SCTA174</strain>
    </source>
</reference>
<feature type="compositionally biased region" description="Pro residues" evidence="4">
    <location>
        <begin position="99"/>
        <end position="115"/>
    </location>
</feature>
<dbReference type="InterPro" id="IPR005565">
    <property type="entry name" value="Hemolysn_activator_HlyB_C"/>
</dbReference>